<dbReference type="AlphaFoldDB" id="A0A562PQ47"/>
<protein>
    <submittedName>
        <fullName evidence="1">DUF4936 family protein</fullName>
    </submittedName>
    <submittedName>
        <fullName evidence="2">Uncharacterized protein DUF4936</fullName>
    </submittedName>
</protein>
<evidence type="ECO:0000313" key="2">
    <source>
        <dbReference type="EMBL" id="TWI46529.1"/>
    </source>
</evidence>
<dbReference type="Proteomes" id="UP000437862">
    <property type="component" value="Chromosome"/>
</dbReference>
<reference evidence="2 3" key="1">
    <citation type="journal article" date="2015" name="Stand. Genomic Sci.">
        <title>Genomic Encyclopedia of Bacterial and Archaeal Type Strains, Phase III: the genomes of soil and plant-associated and newly described type strains.</title>
        <authorList>
            <person name="Whitman W.B."/>
            <person name="Woyke T."/>
            <person name="Klenk H.P."/>
            <person name="Zhou Y."/>
            <person name="Lilburn T.G."/>
            <person name="Beck B.J."/>
            <person name="De Vos P."/>
            <person name="Vandamme P."/>
            <person name="Eisen J.A."/>
            <person name="Garrity G."/>
            <person name="Hugenholtz P."/>
            <person name="Kyrpides N.C."/>
        </authorList>
    </citation>
    <scope>NUCLEOTIDE SEQUENCE [LARGE SCALE GENOMIC DNA]</scope>
    <source>
        <strain evidence="2 3">CGMCC 1.10685</strain>
    </source>
</reference>
<reference evidence="1 4" key="3">
    <citation type="submission" date="2019-12" db="EMBL/GenBank/DDBJ databases">
        <title>Draft Genome Sequences of Six Type Strains of the Genus Massilia.</title>
        <authorList>
            <person name="Miess H."/>
            <person name="Frediansyah A."/>
            <person name="Goeker M."/>
            <person name="Gross H."/>
        </authorList>
    </citation>
    <scope>NUCLEOTIDE SEQUENCE [LARGE SCALE GENOMIC DNA]</scope>
    <source>
        <strain evidence="1 4">DSM 26639</strain>
    </source>
</reference>
<reference evidence="2" key="2">
    <citation type="submission" date="2019-07" db="EMBL/GenBank/DDBJ databases">
        <authorList>
            <person name="Whitman W."/>
            <person name="Huntemann M."/>
            <person name="Clum A."/>
            <person name="Pillay M."/>
            <person name="Palaniappan K."/>
            <person name="Varghese N."/>
            <person name="Mikhailova N."/>
            <person name="Stamatis D."/>
            <person name="Reddy T."/>
            <person name="Daum C."/>
            <person name="Shapiro N."/>
            <person name="Ivanova N."/>
            <person name="Kyrpides N."/>
            <person name="Woyke T."/>
        </authorList>
    </citation>
    <scope>NUCLEOTIDE SEQUENCE</scope>
    <source>
        <strain evidence="2">CGMCC 1.10685</strain>
    </source>
</reference>
<evidence type="ECO:0000313" key="3">
    <source>
        <dbReference type="Proteomes" id="UP000315112"/>
    </source>
</evidence>
<gene>
    <name evidence="1" type="ORF">GO485_00735</name>
    <name evidence="2" type="ORF">IP92_02888</name>
</gene>
<accession>A0A562PQ47</accession>
<organism evidence="2 3">
    <name type="scientific">Pseudoduganella flava</name>
    <dbReference type="NCBI Taxonomy" id="871742"/>
    <lineage>
        <taxon>Bacteria</taxon>
        <taxon>Pseudomonadati</taxon>
        <taxon>Pseudomonadota</taxon>
        <taxon>Betaproteobacteria</taxon>
        <taxon>Burkholderiales</taxon>
        <taxon>Oxalobacteraceae</taxon>
        <taxon>Telluria group</taxon>
        <taxon>Pseudoduganella</taxon>
    </lineage>
</organism>
<keyword evidence="4" id="KW-1185">Reference proteome</keyword>
<dbReference type="EMBL" id="CP046904">
    <property type="protein sequence ID" value="QGZ37728.1"/>
    <property type="molecule type" value="Genomic_DNA"/>
</dbReference>
<sequence length="99" mass="10643">MDLYVYYRVRDEDAERLLPRVRALQAALAAAHGVAPQLKRRPGSTDGMQTWMEVYPATAAGFTDALAQAVSTPDLAADLGALIAGPRHTEVFTDIPSCA</sequence>
<dbReference type="RefSeq" id="WP_145876069.1">
    <property type="nucleotide sequence ID" value="NZ_CP046904.1"/>
</dbReference>
<name>A0A562PQ47_9BURK</name>
<proteinExistence type="predicted"/>
<evidence type="ECO:0000313" key="4">
    <source>
        <dbReference type="Proteomes" id="UP000437862"/>
    </source>
</evidence>
<dbReference type="Proteomes" id="UP000315112">
    <property type="component" value="Unassembled WGS sequence"/>
</dbReference>
<dbReference type="EMBL" id="VLKW01000005">
    <property type="protein sequence ID" value="TWI46529.1"/>
    <property type="molecule type" value="Genomic_DNA"/>
</dbReference>
<evidence type="ECO:0000313" key="1">
    <source>
        <dbReference type="EMBL" id="QGZ37728.1"/>
    </source>
</evidence>
<dbReference type="Pfam" id="PF16290">
    <property type="entry name" value="DUF4936"/>
    <property type="match status" value="1"/>
</dbReference>
<dbReference type="OrthoDB" id="8527613at2"/>
<dbReference type="InterPro" id="IPR032556">
    <property type="entry name" value="DUF4936"/>
</dbReference>